<dbReference type="FunCoup" id="I3EFQ5">
    <property type="interactions" value="172"/>
</dbReference>
<dbReference type="Gene3D" id="3.30.710.10">
    <property type="entry name" value="Potassium Channel Kv1.1, Chain A"/>
    <property type="match status" value="1"/>
</dbReference>
<dbReference type="InterPro" id="IPR001232">
    <property type="entry name" value="SKP1-like"/>
</dbReference>
<dbReference type="UniPathway" id="UPA00143"/>
<keyword evidence="2 3" id="KW-0833">Ubl conjugation pathway</keyword>
<dbReference type="HOGENOM" id="CLU_059252_4_2_1"/>
<organism evidence="5 6">
    <name type="scientific">Nematocida parisii (strain ERTm3)</name>
    <name type="common">Nematode killer fungus</name>
    <dbReference type="NCBI Taxonomy" id="935791"/>
    <lineage>
        <taxon>Eukaryota</taxon>
        <taxon>Fungi</taxon>
        <taxon>Fungi incertae sedis</taxon>
        <taxon>Microsporidia</taxon>
        <taxon>Nematocida</taxon>
    </lineage>
</organism>
<evidence type="ECO:0000259" key="4">
    <source>
        <dbReference type="Pfam" id="PF01466"/>
    </source>
</evidence>
<dbReference type="SUPFAM" id="SSF81382">
    <property type="entry name" value="Skp1 dimerisation domain-like"/>
    <property type="match status" value="1"/>
</dbReference>
<dbReference type="GO" id="GO:0006511">
    <property type="term" value="P:ubiquitin-dependent protein catabolic process"/>
    <property type="evidence" value="ECO:0007669"/>
    <property type="project" value="InterPro"/>
</dbReference>
<dbReference type="AlphaFoldDB" id="I3EFQ5"/>
<proteinExistence type="inferred from homology"/>
<protein>
    <recommendedName>
        <fullName evidence="3">E3 ubiquitin ligase complex SCF subunit</fullName>
    </recommendedName>
</protein>
<feature type="domain" description="SKP1 component dimerisation" evidence="4">
    <location>
        <begin position="104"/>
        <end position="147"/>
    </location>
</feature>
<evidence type="ECO:0000313" key="5">
    <source>
        <dbReference type="EMBL" id="EIJ88052.1"/>
    </source>
</evidence>
<evidence type="ECO:0000256" key="2">
    <source>
        <dbReference type="ARBA" id="ARBA00022786"/>
    </source>
</evidence>
<dbReference type="PANTHER" id="PTHR11165">
    <property type="entry name" value="SKP1"/>
    <property type="match status" value="1"/>
</dbReference>
<accession>I3EFQ5</accession>
<comment type="function">
    <text evidence="3">Essential component of the SCF (SKP1-CUL1-F-box protein) E3 ubiquitin ligase complexes, which mediate the ubiquitination and subsequent proteasomal degradation of target proteins.</text>
</comment>
<gene>
    <name evidence="5" type="ORF">NEQG_01496</name>
</gene>
<comment type="pathway">
    <text evidence="3">Protein modification; protein ubiquitination.</text>
</comment>
<dbReference type="InParanoid" id="I3EFQ5"/>
<dbReference type="InterPro" id="IPR011333">
    <property type="entry name" value="SKP1/BTB/POZ_sf"/>
</dbReference>
<reference evidence="5" key="1">
    <citation type="submission" date="2011-01" db="EMBL/GenBank/DDBJ databases">
        <title>The Genome Sequence of Nematocida parisii strain ERTm3.</title>
        <authorList>
            <consortium name="The Broad Institute Genome Sequencing Platform"/>
            <consortium name="The Broad Institute Genome Sequencing Center for Infectious Disease"/>
            <person name="Cuomo C."/>
            <person name="Troemel E."/>
            <person name="Young S.K."/>
            <person name="Zeng Q."/>
            <person name="Gargeya S."/>
            <person name="Fitzgerald M."/>
            <person name="Haas B."/>
            <person name="Abouelleil A."/>
            <person name="Alvarado L."/>
            <person name="Arachchi H.M."/>
            <person name="Berlin A."/>
            <person name="Chapman S.B."/>
            <person name="Gearin G."/>
            <person name="Goldberg J."/>
            <person name="Griggs A."/>
            <person name="Gujja S."/>
            <person name="Hansen M."/>
            <person name="Heiman D."/>
            <person name="Howarth C."/>
            <person name="Larimer J."/>
            <person name="Lui A."/>
            <person name="MacDonald P.J.P."/>
            <person name="McCowen C."/>
            <person name="Montmayeur A."/>
            <person name="Murphy C."/>
            <person name="Neiman D."/>
            <person name="Pearson M."/>
            <person name="Priest M."/>
            <person name="Roberts A."/>
            <person name="Saif S."/>
            <person name="Shea T."/>
            <person name="Sisk P."/>
            <person name="Stolte C."/>
            <person name="Sykes S."/>
            <person name="Wortman J."/>
            <person name="Nusbaum C."/>
            <person name="Birren B."/>
        </authorList>
    </citation>
    <scope>NUCLEOTIDE SEQUENCE</scope>
    <source>
        <strain evidence="5">ERTm3</strain>
    </source>
</reference>
<evidence type="ECO:0000313" key="6">
    <source>
        <dbReference type="Proteomes" id="UP000002872"/>
    </source>
</evidence>
<sequence length="148" mass="17323">MSHKFCTVLSSDNVKYTLPKKYYIQSILLTDLIEEVEIPEEGISVLVESDVLNKIVEYMAEYKHAPVNINNIVLTEYDEVFLNIERTLLFKITAAANYLNMPVLLEVCCKYISTILQEKSTQEIRQYLEVEENINNEVSVEKEYKWME</sequence>
<name>I3EFQ5_NEMP3</name>
<dbReference type="Pfam" id="PF01466">
    <property type="entry name" value="Skp1"/>
    <property type="match status" value="1"/>
</dbReference>
<dbReference type="InterPro" id="IPR016897">
    <property type="entry name" value="SKP1"/>
</dbReference>
<dbReference type="OrthoDB" id="2342932at2759"/>
<dbReference type="InterPro" id="IPR036296">
    <property type="entry name" value="SKP1-like_dim_sf"/>
</dbReference>
<dbReference type="PIRSF" id="PIRSF028729">
    <property type="entry name" value="E3_ubiquit_lig_SCF_Skp"/>
    <property type="match status" value="1"/>
</dbReference>
<dbReference type="InterPro" id="IPR016072">
    <property type="entry name" value="Skp1_comp_dimer"/>
</dbReference>
<keyword evidence="6" id="KW-1185">Reference proteome</keyword>
<dbReference type="EMBL" id="GL870879">
    <property type="protein sequence ID" value="EIJ88052.1"/>
    <property type="molecule type" value="Genomic_DNA"/>
</dbReference>
<evidence type="ECO:0000256" key="3">
    <source>
        <dbReference type="PIRNR" id="PIRNR028729"/>
    </source>
</evidence>
<dbReference type="Proteomes" id="UP000002872">
    <property type="component" value="Unassembled WGS sequence"/>
</dbReference>
<dbReference type="SMART" id="SM00512">
    <property type="entry name" value="Skp1"/>
    <property type="match status" value="1"/>
</dbReference>
<dbReference type="OMA" id="HHKDAPM"/>
<dbReference type="SUPFAM" id="SSF54695">
    <property type="entry name" value="POZ domain"/>
    <property type="match status" value="1"/>
</dbReference>
<evidence type="ECO:0000256" key="1">
    <source>
        <dbReference type="ARBA" id="ARBA00009993"/>
    </source>
</evidence>
<comment type="similarity">
    <text evidence="1 3">Belongs to the SKP1 family.</text>
</comment>
<dbReference type="GO" id="GO:0016567">
    <property type="term" value="P:protein ubiquitination"/>
    <property type="evidence" value="ECO:0007669"/>
    <property type="project" value="UniProtKB-UniPathway"/>
</dbReference>
<dbReference type="STRING" id="935791.I3EFQ5"/>
<comment type="subunit">
    <text evidence="3">Component of the SCF (SKP1-CUL1-F-box protein) E3 ubiquitin ligase complexes.</text>
</comment>
<dbReference type="VEuPathDB" id="MicrosporidiaDB:NEQG_01496"/>